<evidence type="ECO:0000256" key="1">
    <source>
        <dbReference type="SAM" id="MobiDB-lite"/>
    </source>
</evidence>
<keyword evidence="3" id="KW-1185">Reference proteome</keyword>
<feature type="compositionally biased region" description="Basic and acidic residues" evidence="1">
    <location>
        <begin position="45"/>
        <end position="59"/>
    </location>
</feature>
<gene>
    <name evidence="2" type="ORF">ACFSBH_00220</name>
</gene>
<dbReference type="EMBL" id="JBHUDE010000002">
    <property type="protein sequence ID" value="MFD1606115.1"/>
    <property type="molecule type" value="Genomic_DNA"/>
</dbReference>
<protein>
    <submittedName>
        <fullName evidence="2">Uncharacterized protein</fullName>
    </submittedName>
</protein>
<feature type="region of interest" description="Disordered" evidence="1">
    <location>
        <begin position="1"/>
        <end position="24"/>
    </location>
</feature>
<evidence type="ECO:0000313" key="2">
    <source>
        <dbReference type="EMBL" id="MFD1606115.1"/>
    </source>
</evidence>
<dbReference type="Proteomes" id="UP001597221">
    <property type="component" value="Unassembled WGS sequence"/>
</dbReference>
<comment type="caution">
    <text evidence="2">The sequence shown here is derived from an EMBL/GenBank/DDBJ whole genome shotgun (WGS) entry which is preliminary data.</text>
</comment>
<evidence type="ECO:0000313" key="3">
    <source>
        <dbReference type="Proteomes" id="UP001597221"/>
    </source>
</evidence>
<accession>A0ABW4HL87</accession>
<name>A0ABW4HL87_9BACI</name>
<dbReference type="RefSeq" id="WP_251515847.1">
    <property type="nucleotide sequence ID" value="NZ_JAMBON010000029.1"/>
</dbReference>
<reference evidence="3" key="1">
    <citation type="journal article" date="2019" name="Int. J. Syst. Evol. Microbiol.">
        <title>The Global Catalogue of Microorganisms (GCM) 10K type strain sequencing project: providing services to taxonomists for standard genome sequencing and annotation.</title>
        <authorList>
            <consortium name="The Broad Institute Genomics Platform"/>
            <consortium name="The Broad Institute Genome Sequencing Center for Infectious Disease"/>
            <person name="Wu L."/>
            <person name="Ma J."/>
        </authorList>
    </citation>
    <scope>NUCLEOTIDE SEQUENCE [LARGE SCALE GENOMIC DNA]</scope>
    <source>
        <strain evidence="3">CGMCC 1.12376</strain>
    </source>
</reference>
<sequence>MADTNKNRRKHQHKENTVGSGMGVVPEDTIAQALDPFGNAAATVSREDMGNKVEKDNNKPRKNYKL</sequence>
<organism evidence="2 3">
    <name type="scientific">Oceanobacillus luteolus</name>
    <dbReference type="NCBI Taxonomy" id="1274358"/>
    <lineage>
        <taxon>Bacteria</taxon>
        <taxon>Bacillati</taxon>
        <taxon>Bacillota</taxon>
        <taxon>Bacilli</taxon>
        <taxon>Bacillales</taxon>
        <taxon>Bacillaceae</taxon>
        <taxon>Oceanobacillus</taxon>
    </lineage>
</organism>
<proteinExistence type="predicted"/>
<feature type="region of interest" description="Disordered" evidence="1">
    <location>
        <begin position="41"/>
        <end position="66"/>
    </location>
</feature>